<evidence type="ECO:0000313" key="2">
    <source>
        <dbReference type="Proteomes" id="UP000077315"/>
    </source>
</evidence>
<sequence>MSKEKRGKKCFKFKEVFDRFQCIQKKNKNIDIIHVRVPSKVIHHREGLCGLSRFVAKHLKRCFRNPVFFIMVFAKNLVFDALFKQETKELSCILLTYRANNFTTVFVKVTSKECKK</sequence>
<protein>
    <submittedName>
        <fullName evidence="1">Uncharacterized protein</fullName>
    </submittedName>
</protein>
<organism evidence="1 2">
    <name type="scientific">Phycomyces blakesleeanus (strain ATCC 8743b / DSM 1359 / FGSC 10004 / NBRC 33097 / NRRL 1555)</name>
    <dbReference type="NCBI Taxonomy" id="763407"/>
    <lineage>
        <taxon>Eukaryota</taxon>
        <taxon>Fungi</taxon>
        <taxon>Fungi incertae sedis</taxon>
        <taxon>Mucoromycota</taxon>
        <taxon>Mucoromycotina</taxon>
        <taxon>Mucoromycetes</taxon>
        <taxon>Mucorales</taxon>
        <taxon>Phycomycetaceae</taxon>
        <taxon>Phycomyces</taxon>
    </lineage>
</organism>
<keyword evidence="2" id="KW-1185">Reference proteome</keyword>
<reference evidence="2" key="1">
    <citation type="submission" date="2015-06" db="EMBL/GenBank/DDBJ databases">
        <title>Expansion of signal transduction pathways in fungi by whole-genome duplication.</title>
        <authorList>
            <consortium name="DOE Joint Genome Institute"/>
            <person name="Corrochano L.M."/>
            <person name="Kuo A."/>
            <person name="Marcet-Houben M."/>
            <person name="Polaino S."/>
            <person name="Salamov A."/>
            <person name="Villalobos J.M."/>
            <person name="Alvarez M.I."/>
            <person name="Avalos J."/>
            <person name="Benito E.P."/>
            <person name="Benoit I."/>
            <person name="Burger G."/>
            <person name="Camino L.P."/>
            <person name="Canovas D."/>
            <person name="Cerda-Olmedo E."/>
            <person name="Cheng J.-F."/>
            <person name="Dominguez A."/>
            <person name="Elias M."/>
            <person name="Eslava A.P."/>
            <person name="Glaser F."/>
            <person name="Grimwood J."/>
            <person name="Gutierrez G."/>
            <person name="Heitman J."/>
            <person name="Henrissat B."/>
            <person name="Iturriaga E.A."/>
            <person name="Lang B.F."/>
            <person name="Lavin J.L."/>
            <person name="Lee S."/>
            <person name="Li W."/>
            <person name="Lindquist E."/>
            <person name="Lopez-Garcia S."/>
            <person name="Luque E.M."/>
            <person name="Marcos A.T."/>
            <person name="Martin J."/>
            <person name="McCluskey K."/>
            <person name="Medina H.R."/>
            <person name="Miralles-Duran A."/>
            <person name="Miyazaki A."/>
            <person name="Munoz-Torres E."/>
            <person name="Oguiza J.A."/>
            <person name="Ohm R."/>
            <person name="Olmedo M."/>
            <person name="Orejas M."/>
            <person name="Ortiz-Castellanos L."/>
            <person name="Pisabarro A.G."/>
            <person name="Rodriguez-Romero J."/>
            <person name="Ruiz-Herrera J."/>
            <person name="Ruiz-Vazquez R."/>
            <person name="Sanz C."/>
            <person name="Schackwitz W."/>
            <person name="Schmutz J."/>
            <person name="Shahriari M."/>
            <person name="Shelest E."/>
            <person name="Silva-Franco F."/>
            <person name="Soanes D."/>
            <person name="Syed K."/>
            <person name="Tagua V.G."/>
            <person name="Talbot N.J."/>
            <person name="Thon M."/>
            <person name="De vries R.P."/>
            <person name="Wiebenga A."/>
            <person name="Yadav J.S."/>
            <person name="Braun E.L."/>
            <person name="Baker S."/>
            <person name="Garre V."/>
            <person name="Horwitz B."/>
            <person name="Torres-Martinez S."/>
            <person name="Idnurm A."/>
            <person name="Herrera-Estrella A."/>
            <person name="Gabaldon T."/>
            <person name="Grigoriev I.V."/>
        </authorList>
    </citation>
    <scope>NUCLEOTIDE SEQUENCE [LARGE SCALE GENOMIC DNA]</scope>
    <source>
        <strain evidence="2">NRRL 1555(-)</strain>
    </source>
</reference>
<dbReference type="Proteomes" id="UP000077315">
    <property type="component" value="Unassembled WGS sequence"/>
</dbReference>
<accession>A0A162NLB7</accession>
<dbReference type="GeneID" id="29003477"/>
<name>A0A162NLB7_PHYB8</name>
<dbReference type="AlphaFoldDB" id="A0A162NLB7"/>
<proteinExistence type="predicted"/>
<dbReference type="EMBL" id="KV440977">
    <property type="protein sequence ID" value="OAD75278.1"/>
    <property type="molecule type" value="Genomic_DNA"/>
</dbReference>
<gene>
    <name evidence="1" type="ORF">PHYBLDRAFT_71959</name>
</gene>
<evidence type="ECO:0000313" key="1">
    <source>
        <dbReference type="EMBL" id="OAD75278.1"/>
    </source>
</evidence>
<dbReference type="VEuPathDB" id="FungiDB:PHYBLDRAFT_71959"/>
<dbReference type="RefSeq" id="XP_018293318.1">
    <property type="nucleotide sequence ID" value="XM_018442571.1"/>
</dbReference>
<dbReference type="InParanoid" id="A0A162NLB7"/>